<keyword evidence="4" id="KW-0645">Protease</keyword>
<dbReference type="InterPro" id="IPR010161">
    <property type="entry name" value="Peptidase_M20B"/>
</dbReference>
<dbReference type="CDD" id="cd03892">
    <property type="entry name" value="M20_peptT"/>
    <property type="match status" value="1"/>
</dbReference>
<dbReference type="Gene3D" id="3.30.70.360">
    <property type="match status" value="1"/>
</dbReference>
<dbReference type="EC" id="3.4.11.4" evidence="9"/>
<feature type="binding site" evidence="11">
    <location>
        <position position="188"/>
    </location>
    <ligand>
        <name>Zn(2+)</name>
        <dbReference type="ChEBI" id="CHEBI:29105"/>
        <label>2</label>
    </ligand>
</feature>
<dbReference type="GO" id="GO:0006518">
    <property type="term" value="P:peptide metabolic process"/>
    <property type="evidence" value="ECO:0007669"/>
    <property type="project" value="InterPro"/>
</dbReference>
<feature type="binding site" evidence="11">
    <location>
        <position position="153"/>
    </location>
    <ligand>
        <name>Zn(2+)</name>
        <dbReference type="ChEBI" id="CHEBI:29105"/>
        <label>2</label>
    </ligand>
</feature>
<evidence type="ECO:0000256" key="6">
    <source>
        <dbReference type="ARBA" id="ARBA00022801"/>
    </source>
</evidence>
<comment type="similarity">
    <text evidence="2">Belongs to the peptidase M20B family.</text>
</comment>
<dbReference type="NCBIfam" id="NF009920">
    <property type="entry name" value="PRK13381.1"/>
    <property type="match status" value="1"/>
</dbReference>
<name>A0A3E3K2L2_9FIRM</name>
<keyword evidence="7 11" id="KW-0862">Zinc</keyword>
<dbReference type="OrthoDB" id="9804934at2"/>
<dbReference type="InterPro" id="IPR036264">
    <property type="entry name" value="Bact_exopeptidase_dim_dom"/>
</dbReference>
<feature type="domain" description="Peptidase M20 dimerisation" evidence="12">
    <location>
        <begin position="219"/>
        <end position="321"/>
    </location>
</feature>
<dbReference type="GO" id="GO:0045148">
    <property type="term" value="F:tripeptide aminopeptidase activity"/>
    <property type="evidence" value="ECO:0007669"/>
    <property type="project" value="UniProtKB-UniRule"/>
</dbReference>
<dbReference type="GO" id="GO:0008270">
    <property type="term" value="F:zinc ion binding"/>
    <property type="evidence" value="ECO:0007669"/>
    <property type="project" value="InterPro"/>
</dbReference>
<evidence type="ECO:0000256" key="8">
    <source>
        <dbReference type="ARBA" id="ARBA00023049"/>
    </source>
</evidence>
<dbReference type="PANTHER" id="PTHR42994:SF1">
    <property type="entry name" value="PEPTIDASE T"/>
    <property type="match status" value="1"/>
</dbReference>
<dbReference type="PIRSF" id="PIRSF037215">
    <property type="entry name" value="Peptidase_M20B"/>
    <property type="match status" value="1"/>
</dbReference>
<evidence type="ECO:0000256" key="4">
    <source>
        <dbReference type="ARBA" id="ARBA00022670"/>
    </source>
</evidence>
<dbReference type="InterPro" id="IPR011650">
    <property type="entry name" value="Peptidase_M20_dimer"/>
</dbReference>
<evidence type="ECO:0000256" key="10">
    <source>
        <dbReference type="PIRSR" id="PIRSR037215-1"/>
    </source>
</evidence>
<dbReference type="GO" id="GO:0006508">
    <property type="term" value="P:proteolysis"/>
    <property type="evidence" value="ECO:0007669"/>
    <property type="project" value="UniProtKB-UniRule"/>
</dbReference>
<evidence type="ECO:0000313" key="14">
    <source>
        <dbReference type="Proteomes" id="UP000261080"/>
    </source>
</evidence>
<dbReference type="Pfam" id="PF07687">
    <property type="entry name" value="M20_dimer"/>
    <property type="match status" value="1"/>
</dbReference>
<keyword evidence="8" id="KW-0482">Metalloprotease</keyword>
<evidence type="ECO:0000256" key="11">
    <source>
        <dbReference type="PIRSR" id="PIRSR037215-2"/>
    </source>
</evidence>
<evidence type="ECO:0000313" key="13">
    <source>
        <dbReference type="EMBL" id="RGE87775.1"/>
    </source>
</evidence>
<evidence type="ECO:0000256" key="7">
    <source>
        <dbReference type="ARBA" id="ARBA00022833"/>
    </source>
</evidence>
<dbReference type="InterPro" id="IPR002933">
    <property type="entry name" value="Peptidase_M20"/>
</dbReference>
<comment type="catalytic activity">
    <reaction evidence="1">
        <text>Release of the N-terminal residue from a tripeptide.</text>
        <dbReference type="EC" id="3.4.11.4"/>
    </reaction>
</comment>
<dbReference type="Gene3D" id="3.40.630.10">
    <property type="entry name" value="Zn peptidases"/>
    <property type="match status" value="1"/>
</dbReference>
<keyword evidence="3 13" id="KW-0031">Aminopeptidase</keyword>
<evidence type="ECO:0000256" key="1">
    <source>
        <dbReference type="ARBA" id="ARBA00000870"/>
    </source>
</evidence>
<dbReference type="SUPFAM" id="SSF55031">
    <property type="entry name" value="Bacterial exopeptidase dimerisation domain"/>
    <property type="match status" value="1"/>
</dbReference>
<dbReference type="AlphaFoldDB" id="A0A3E3K2L2"/>
<evidence type="ECO:0000256" key="9">
    <source>
        <dbReference type="NCBIfam" id="TIGR01882"/>
    </source>
</evidence>
<comment type="cofactor">
    <cofactor evidence="11">
        <name>Zn(2+)</name>
        <dbReference type="ChEBI" id="CHEBI:29105"/>
    </cofactor>
    <text evidence="11">Binds 2 Zn(2+) ions per subunit.</text>
</comment>
<feature type="active site" description="Proton acceptor" evidence="10">
    <location>
        <position position="187"/>
    </location>
</feature>
<evidence type="ECO:0000259" key="12">
    <source>
        <dbReference type="Pfam" id="PF07687"/>
    </source>
</evidence>
<keyword evidence="14" id="KW-1185">Reference proteome</keyword>
<dbReference type="InterPro" id="IPR001261">
    <property type="entry name" value="ArgE/DapE_CS"/>
</dbReference>
<keyword evidence="5 11" id="KW-0479">Metal-binding</keyword>
<feature type="binding site" evidence="11">
    <location>
        <position position="153"/>
    </location>
    <ligand>
        <name>Zn(2+)</name>
        <dbReference type="ChEBI" id="CHEBI:29105"/>
        <label>1</label>
    </ligand>
</feature>
<dbReference type="PROSITE" id="PS00759">
    <property type="entry name" value="ARGE_DAPE_CPG2_2"/>
    <property type="match status" value="1"/>
</dbReference>
<dbReference type="PANTHER" id="PTHR42994">
    <property type="entry name" value="PEPTIDASE T"/>
    <property type="match status" value="1"/>
</dbReference>
<protein>
    <recommendedName>
        <fullName evidence="9">Peptidase T</fullName>
        <ecNumber evidence="9">3.4.11.4</ecNumber>
    </recommendedName>
</protein>
<reference evidence="13 14" key="1">
    <citation type="submission" date="2018-08" db="EMBL/GenBank/DDBJ databases">
        <title>A genome reference for cultivated species of the human gut microbiota.</title>
        <authorList>
            <person name="Zou Y."/>
            <person name="Xue W."/>
            <person name="Luo G."/>
        </authorList>
    </citation>
    <scope>NUCLEOTIDE SEQUENCE [LARGE SCALE GENOMIC DNA]</scope>
    <source>
        <strain evidence="13 14">AF37-2AT</strain>
    </source>
</reference>
<dbReference type="NCBIfam" id="NF003976">
    <property type="entry name" value="PRK05469.1"/>
    <property type="match status" value="1"/>
</dbReference>
<sequence>MQTEMYTEGKMTMKPIISRFFRYISIDTQGDDQASCCPSNENQRLLADLLCEELKEFGVTDVRVDENSFLYAKISSNLDTPVPSVAFLAHLDTNPWVIGEHIHPRIVREYDGGDIILNQRKNLVLSPSRYPELLSHVGEDLIVTDGTTLLGADGKAGITEIMEAVRYVTEHPELKHGDLYIVFTPDEELGYSTDYINLKEIPADFGFTVEGGGLGEINIENFNAATATVTIHGHGIHPGVARNTMKNAVLLAHKFISCFPESEMPENTDSYEGYYHVSDIRGDVSQCIMTYHIRDFSAARYEERKKLLAKTASYLNLHYGAGTFEVQIDDYYLNMKRKIDDHPEILETAKRAVTMAGITPKLVPVRGGTDGAVISFDGFPCPNIFSGEQNGFSVFEYISAQTMEKAVEVIINIIRLCKDL</sequence>
<comment type="caution">
    <text evidence="13">The sequence shown here is derived from an EMBL/GenBank/DDBJ whole genome shotgun (WGS) entry which is preliminary data.</text>
</comment>
<gene>
    <name evidence="13" type="primary">pepT</name>
    <name evidence="13" type="ORF">DW016_06550</name>
</gene>
<feature type="binding site" evidence="11">
    <location>
        <position position="90"/>
    </location>
    <ligand>
        <name>Zn(2+)</name>
        <dbReference type="ChEBI" id="CHEBI:29105"/>
        <label>1</label>
    </ligand>
</feature>
<dbReference type="GO" id="GO:0008237">
    <property type="term" value="F:metallopeptidase activity"/>
    <property type="evidence" value="ECO:0007669"/>
    <property type="project" value="UniProtKB-KW"/>
</dbReference>
<dbReference type="NCBIfam" id="TIGR01882">
    <property type="entry name" value="peptidase-T"/>
    <property type="match status" value="1"/>
</dbReference>
<evidence type="ECO:0000256" key="2">
    <source>
        <dbReference type="ARBA" id="ARBA00009692"/>
    </source>
</evidence>
<dbReference type="Proteomes" id="UP000261080">
    <property type="component" value="Unassembled WGS sequence"/>
</dbReference>
<keyword evidence="6 13" id="KW-0378">Hydrolase</keyword>
<accession>A0A3E3K2L2</accession>
<feature type="active site" evidence="10">
    <location>
        <position position="92"/>
    </location>
</feature>
<dbReference type="EMBL" id="QVLX01000003">
    <property type="protein sequence ID" value="RGE87775.1"/>
    <property type="molecule type" value="Genomic_DNA"/>
</dbReference>
<organism evidence="13 14">
    <name type="scientific">Sellimonas intestinalis</name>
    <dbReference type="NCBI Taxonomy" id="1653434"/>
    <lineage>
        <taxon>Bacteria</taxon>
        <taxon>Bacillati</taxon>
        <taxon>Bacillota</taxon>
        <taxon>Clostridia</taxon>
        <taxon>Lachnospirales</taxon>
        <taxon>Lachnospiraceae</taxon>
        <taxon>Sellimonas</taxon>
    </lineage>
</organism>
<proteinExistence type="inferred from homology"/>
<evidence type="ECO:0000256" key="5">
    <source>
        <dbReference type="ARBA" id="ARBA00022723"/>
    </source>
</evidence>
<dbReference type="SUPFAM" id="SSF53187">
    <property type="entry name" value="Zn-dependent exopeptidases"/>
    <property type="match status" value="1"/>
</dbReference>
<dbReference type="Pfam" id="PF01546">
    <property type="entry name" value="Peptidase_M20"/>
    <property type="match status" value="1"/>
</dbReference>
<evidence type="ECO:0000256" key="3">
    <source>
        <dbReference type="ARBA" id="ARBA00022438"/>
    </source>
</evidence>